<protein>
    <submittedName>
        <fullName evidence="2">Uncharacterized protein</fullName>
    </submittedName>
</protein>
<name>A0A645EBG8_9ZZZZ</name>
<organism evidence="2">
    <name type="scientific">bioreactor metagenome</name>
    <dbReference type="NCBI Taxonomy" id="1076179"/>
    <lineage>
        <taxon>unclassified sequences</taxon>
        <taxon>metagenomes</taxon>
        <taxon>ecological metagenomes</taxon>
    </lineage>
</organism>
<comment type="caution">
    <text evidence="2">The sequence shown here is derived from an EMBL/GenBank/DDBJ whole genome shotgun (WGS) entry which is preliminary data.</text>
</comment>
<sequence>MTPTLGSCVSVNARRPTPRTDRDEPRVLLWLKLMLPRRLVSASKSVACSRSSSSPETTEIEIGTSCRRSSPRLLRTTMESSVCAWSEGMTSVASSVAAGVVDAPASVSAACPGGEAGCRLLSSSCRSRTISALARCTSACSSESVLLSFAISCPEDISTAPVINADKGRRRG</sequence>
<reference evidence="2" key="1">
    <citation type="submission" date="2019-08" db="EMBL/GenBank/DDBJ databases">
        <authorList>
            <person name="Kucharzyk K."/>
            <person name="Murdoch R.W."/>
            <person name="Higgins S."/>
            <person name="Loffler F."/>
        </authorList>
    </citation>
    <scope>NUCLEOTIDE SEQUENCE</scope>
</reference>
<gene>
    <name evidence="2" type="ORF">SDC9_146518</name>
</gene>
<evidence type="ECO:0000313" key="2">
    <source>
        <dbReference type="EMBL" id="MPM99327.1"/>
    </source>
</evidence>
<evidence type="ECO:0000256" key="1">
    <source>
        <dbReference type="SAM" id="MobiDB-lite"/>
    </source>
</evidence>
<feature type="compositionally biased region" description="Polar residues" evidence="1">
    <location>
        <begin position="1"/>
        <end position="10"/>
    </location>
</feature>
<dbReference type="AlphaFoldDB" id="A0A645EBG8"/>
<dbReference type="EMBL" id="VSSQ01045428">
    <property type="protein sequence ID" value="MPM99327.1"/>
    <property type="molecule type" value="Genomic_DNA"/>
</dbReference>
<proteinExistence type="predicted"/>
<accession>A0A645EBG8</accession>
<feature type="region of interest" description="Disordered" evidence="1">
    <location>
        <begin position="1"/>
        <end position="21"/>
    </location>
</feature>